<proteinExistence type="predicted"/>
<dbReference type="EMBL" id="JBBPBN010000019">
    <property type="protein sequence ID" value="KAK9018521.1"/>
    <property type="molecule type" value="Genomic_DNA"/>
</dbReference>
<evidence type="ECO:0008006" key="4">
    <source>
        <dbReference type="Google" id="ProtNLM"/>
    </source>
</evidence>
<accession>A0ABR2RZX7</accession>
<feature type="transmembrane region" description="Helical" evidence="1">
    <location>
        <begin position="85"/>
        <end position="104"/>
    </location>
</feature>
<gene>
    <name evidence="2" type="ORF">V6N11_001494</name>
</gene>
<reference evidence="2 3" key="1">
    <citation type="journal article" date="2024" name="G3 (Bethesda)">
        <title>Genome assembly of Hibiscus sabdariffa L. provides insights into metabolisms of medicinal natural products.</title>
        <authorList>
            <person name="Kim T."/>
        </authorList>
    </citation>
    <scope>NUCLEOTIDE SEQUENCE [LARGE SCALE GENOMIC DNA]</scope>
    <source>
        <strain evidence="2">TK-2024</strain>
        <tissue evidence="2">Old leaves</tissue>
    </source>
</reference>
<name>A0ABR2RZX7_9ROSI</name>
<comment type="caution">
    <text evidence="2">The sequence shown here is derived from an EMBL/GenBank/DDBJ whole genome shotgun (WGS) entry which is preliminary data.</text>
</comment>
<keyword evidence="1" id="KW-0812">Transmembrane</keyword>
<evidence type="ECO:0000313" key="3">
    <source>
        <dbReference type="Proteomes" id="UP001396334"/>
    </source>
</evidence>
<evidence type="ECO:0000313" key="2">
    <source>
        <dbReference type="EMBL" id="KAK9018521.1"/>
    </source>
</evidence>
<keyword evidence="3" id="KW-1185">Reference proteome</keyword>
<keyword evidence="1" id="KW-1133">Transmembrane helix</keyword>
<evidence type="ECO:0000256" key="1">
    <source>
        <dbReference type="SAM" id="Phobius"/>
    </source>
</evidence>
<sequence length="107" mass="12204">MIPPSLVPSSQTSLKSYSFVVSTVWISPSRGSVIFLGFDLDRSDGCHREAEEWKSDFKGCNHFSIGFGLKNGSRWWRATKKWRDLTLNHAMTLSLFLVSMFGFLRNP</sequence>
<protein>
    <recommendedName>
        <fullName evidence="4">Transmembrane protein</fullName>
    </recommendedName>
</protein>
<keyword evidence="1" id="KW-0472">Membrane</keyword>
<organism evidence="2 3">
    <name type="scientific">Hibiscus sabdariffa</name>
    <name type="common">roselle</name>
    <dbReference type="NCBI Taxonomy" id="183260"/>
    <lineage>
        <taxon>Eukaryota</taxon>
        <taxon>Viridiplantae</taxon>
        <taxon>Streptophyta</taxon>
        <taxon>Embryophyta</taxon>
        <taxon>Tracheophyta</taxon>
        <taxon>Spermatophyta</taxon>
        <taxon>Magnoliopsida</taxon>
        <taxon>eudicotyledons</taxon>
        <taxon>Gunneridae</taxon>
        <taxon>Pentapetalae</taxon>
        <taxon>rosids</taxon>
        <taxon>malvids</taxon>
        <taxon>Malvales</taxon>
        <taxon>Malvaceae</taxon>
        <taxon>Malvoideae</taxon>
        <taxon>Hibiscus</taxon>
    </lineage>
</organism>
<dbReference type="Proteomes" id="UP001396334">
    <property type="component" value="Unassembled WGS sequence"/>
</dbReference>